<keyword evidence="2 5" id="KW-0812">Transmembrane</keyword>
<keyword evidence="4 5" id="KW-0472">Membrane</keyword>
<evidence type="ECO:0000313" key="7">
    <source>
        <dbReference type="EMBL" id="ASJ75087.1"/>
    </source>
</evidence>
<dbReference type="GO" id="GO:0016020">
    <property type="term" value="C:membrane"/>
    <property type="evidence" value="ECO:0007669"/>
    <property type="project" value="UniProtKB-SubCell"/>
</dbReference>
<dbReference type="AlphaFoldDB" id="A0A2Z2P375"/>
<evidence type="ECO:0000256" key="4">
    <source>
        <dbReference type="ARBA" id="ARBA00023136"/>
    </source>
</evidence>
<proteinExistence type="predicted"/>
<accession>A0A2Z2P375</accession>
<feature type="domain" description="EamA" evidence="6">
    <location>
        <begin position="2"/>
        <end position="135"/>
    </location>
</feature>
<evidence type="ECO:0000256" key="1">
    <source>
        <dbReference type="ARBA" id="ARBA00004141"/>
    </source>
</evidence>
<reference evidence="7 8" key="1">
    <citation type="submission" date="2016-12" db="EMBL/GenBank/DDBJ databases">
        <authorList>
            <person name="Song W.-J."/>
            <person name="Kurnit D.M."/>
        </authorList>
    </citation>
    <scope>NUCLEOTIDE SEQUENCE [LARGE SCALE GENOMIC DNA]</scope>
    <source>
        <strain evidence="7 8">IMCC3135</strain>
    </source>
</reference>
<dbReference type="EMBL" id="CP018632">
    <property type="protein sequence ID" value="ASJ75087.1"/>
    <property type="molecule type" value="Genomic_DNA"/>
</dbReference>
<feature type="transmembrane region" description="Helical" evidence="5">
    <location>
        <begin position="94"/>
        <end position="113"/>
    </location>
</feature>
<evidence type="ECO:0000256" key="2">
    <source>
        <dbReference type="ARBA" id="ARBA00022692"/>
    </source>
</evidence>
<organism evidence="7 8">
    <name type="scientific">Granulosicoccus antarcticus IMCC3135</name>
    <dbReference type="NCBI Taxonomy" id="1192854"/>
    <lineage>
        <taxon>Bacteria</taxon>
        <taxon>Pseudomonadati</taxon>
        <taxon>Pseudomonadota</taxon>
        <taxon>Gammaproteobacteria</taxon>
        <taxon>Chromatiales</taxon>
        <taxon>Granulosicoccaceae</taxon>
        <taxon>Granulosicoccus</taxon>
    </lineage>
</organism>
<dbReference type="OrthoDB" id="5565182at2"/>
<dbReference type="KEGG" id="gai:IMCC3135_25120"/>
<feature type="transmembrane region" description="Helical" evidence="5">
    <location>
        <begin position="120"/>
        <end position="137"/>
    </location>
</feature>
<dbReference type="PANTHER" id="PTHR22911">
    <property type="entry name" value="ACYL-MALONYL CONDENSING ENZYME-RELATED"/>
    <property type="match status" value="1"/>
</dbReference>
<evidence type="ECO:0000313" key="8">
    <source>
        <dbReference type="Proteomes" id="UP000250079"/>
    </source>
</evidence>
<gene>
    <name evidence="7" type="primary">ribN_5</name>
    <name evidence="7" type="ORF">IMCC3135_25120</name>
</gene>
<feature type="transmembrane region" description="Helical" evidence="5">
    <location>
        <begin position="72"/>
        <end position="88"/>
    </location>
</feature>
<feature type="transmembrane region" description="Helical" evidence="5">
    <location>
        <begin position="202"/>
        <end position="224"/>
    </location>
</feature>
<dbReference type="SUPFAM" id="SSF103481">
    <property type="entry name" value="Multidrug resistance efflux transporter EmrE"/>
    <property type="match status" value="2"/>
</dbReference>
<keyword evidence="8" id="KW-1185">Reference proteome</keyword>
<keyword evidence="3 5" id="KW-1133">Transmembrane helix</keyword>
<dbReference type="PANTHER" id="PTHR22911:SF6">
    <property type="entry name" value="SOLUTE CARRIER FAMILY 35 MEMBER G1"/>
    <property type="match status" value="1"/>
</dbReference>
<feature type="transmembrane region" description="Helical" evidence="5">
    <location>
        <begin position="257"/>
        <end position="275"/>
    </location>
</feature>
<evidence type="ECO:0000256" key="3">
    <source>
        <dbReference type="ARBA" id="ARBA00022989"/>
    </source>
</evidence>
<protein>
    <submittedName>
        <fullName evidence="7">Riboflavin transporter</fullName>
    </submittedName>
</protein>
<feature type="transmembrane region" description="Helical" evidence="5">
    <location>
        <begin position="231"/>
        <end position="251"/>
    </location>
</feature>
<name>A0A2Z2P375_9GAMM</name>
<evidence type="ECO:0000259" key="6">
    <source>
        <dbReference type="Pfam" id="PF00892"/>
    </source>
</evidence>
<sequence length="281" mass="30307">MRGIGLMIVAIGLLCTMDAVAKVLMHRGMPVIQILAMRSLVIMPLILLVFATQGKLATLRPTRPLLHACRSLVGFIAPLTFFLGIRHLPLTDAVTVSFSSIFMITLLSIVFLGEKVGLPRWSSIIAGFIGVIIVIGPEGGGELGGYLLILIGSAAYAVLFVSGRYLSSTESVASLVFSFNLGVGVVSLLLLPWYWQPQTLDQYGLLLCLALLAVCGHFLLTLAFSISEASLIAPFEYTAVLWALGFDLLIWQIAPSATTSIGAIIIISSGLYIVYRERLHQ</sequence>
<dbReference type="InterPro" id="IPR000620">
    <property type="entry name" value="EamA_dom"/>
</dbReference>
<dbReference type="RefSeq" id="WP_088920043.1">
    <property type="nucleotide sequence ID" value="NZ_CP018632.1"/>
</dbReference>
<dbReference type="InterPro" id="IPR037185">
    <property type="entry name" value="EmrE-like"/>
</dbReference>
<dbReference type="Proteomes" id="UP000250079">
    <property type="component" value="Chromosome"/>
</dbReference>
<evidence type="ECO:0000256" key="5">
    <source>
        <dbReference type="SAM" id="Phobius"/>
    </source>
</evidence>
<comment type="subcellular location">
    <subcellularLocation>
        <location evidence="1">Membrane</location>
        <topology evidence="1">Multi-pass membrane protein</topology>
    </subcellularLocation>
</comment>
<feature type="transmembrane region" description="Helical" evidence="5">
    <location>
        <begin position="143"/>
        <end position="163"/>
    </location>
</feature>
<feature type="transmembrane region" description="Helical" evidence="5">
    <location>
        <begin position="175"/>
        <end position="196"/>
    </location>
</feature>
<feature type="transmembrane region" description="Helical" evidence="5">
    <location>
        <begin position="31"/>
        <end position="51"/>
    </location>
</feature>
<feature type="domain" description="EamA" evidence="6">
    <location>
        <begin position="145"/>
        <end position="273"/>
    </location>
</feature>
<dbReference type="Pfam" id="PF00892">
    <property type="entry name" value="EamA"/>
    <property type="match status" value="2"/>
</dbReference>